<name>A0A412QTY1_PHOVU</name>
<organism evidence="2 3">
    <name type="scientific">Phocaeicola vulgatus</name>
    <name type="common">Bacteroides vulgatus</name>
    <dbReference type="NCBI Taxonomy" id="821"/>
    <lineage>
        <taxon>Bacteria</taxon>
        <taxon>Pseudomonadati</taxon>
        <taxon>Bacteroidota</taxon>
        <taxon>Bacteroidia</taxon>
        <taxon>Bacteroidales</taxon>
        <taxon>Bacteroidaceae</taxon>
        <taxon>Phocaeicola</taxon>
    </lineage>
</organism>
<dbReference type="RefSeq" id="WP_147343165.1">
    <property type="nucleotide sequence ID" value="NZ_CAXUDV010000008.1"/>
</dbReference>
<evidence type="ECO:0000256" key="1">
    <source>
        <dbReference type="SAM" id="Coils"/>
    </source>
</evidence>
<feature type="coiled-coil region" evidence="1">
    <location>
        <begin position="74"/>
        <end position="101"/>
    </location>
</feature>
<proteinExistence type="predicted"/>
<dbReference type="Proteomes" id="UP000283833">
    <property type="component" value="Unassembled WGS sequence"/>
</dbReference>
<dbReference type="AlphaFoldDB" id="A0A412QTY1"/>
<protein>
    <submittedName>
        <fullName evidence="2">Uncharacterized protein</fullName>
    </submittedName>
</protein>
<keyword evidence="1" id="KW-0175">Coiled coil</keyword>
<gene>
    <name evidence="2" type="ORF">DWX04_09185</name>
</gene>
<dbReference type="EMBL" id="QRXI01000009">
    <property type="protein sequence ID" value="RGT94433.1"/>
    <property type="molecule type" value="Genomic_DNA"/>
</dbReference>
<reference evidence="2 3" key="1">
    <citation type="submission" date="2018-08" db="EMBL/GenBank/DDBJ databases">
        <title>A genome reference for cultivated species of the human gut microbiota.</title>
        <authorList>
            <person name="Zou Y."/>
            <person name="Xue W."/>
            <person name="Luo G."/>
        </authorList>
    </citation>
    <scope>NUCLEOTIDE SEQUENCE [LARGE SCALE GENOMIC DNA]</scope>
    <source>
        <strain evidence="2 3">AF18-14</strain>
    </source>
</reference>
<comment type="caution">
    <text evidence="2">The sequence shown here is derived from an EMBL/GenBank/DDBJ whole genome shotgun (WGS) entry which is preliminary data.</text>
</comment>
<accession>A0A412QTY1</accession>
<evidence type="ECO:0000313" key="3">
    <source>
        <dbReference type="Proteomes" id="UP000283833"/>
    </source>
</evidence>
<sequence length="215" mass="25816">MKIYNGYPDEVVIDGVETTVHDVNRMLLSLMWDKRLSDGDKGYLLCQYRTERQRYLDAQYEMTEENRKLLAVQEQKLSDEIENCEVHLERLKQRELEKKAQGVRSAKRIAYHLEIDNRALEEGEPYNTEEVELWDYLFSENCTLWSWGVSYNSVEVREEEESRPDWRKNLTRMVQPGKKEESSFKTLECLKKKYGVAWQDVQKIQHFRLTIQMEY</sequence>
<evidence type="ECO:0000313" key="2">
    <source>
        <dbReference type="EMBL" id="RGT94433.1"/>
    </source>
</evidence>